<comment type="caution">
    <text evidence="7">The sequence shown here is derived from an EMBL/GenBank/DDBJ whole genome shotgun (WGS) entry which is preliminary data.</text>
</comment>
<protein>
    <recommendedName>
        <fullName evidence="6">BHLH domain-containing protein</fullName>
    </recommendedName>
</protein>
<dbReference type="AlphaFoldDB" id="A0A8J5FC56"/>
<organism evidence="7 8">
    <name type="scientific">Zingiber officinale</name>
    <name type="common">Ginger</name>
    <name type="synonym">Amomum zingiber</name>
    <dbReference type="NCBI Taxonomy" id="94328"/>
    <lineage>
        <taxon>Eukaryota</taxon>
        <taxon>Viridiplantae</taxon>
        <taxon>Streptophyta</taxon>
        <taxon>Embryophyta</taxon>
        <taxon>Tracheophyta</taxon>
        <taxon>Spermatophyta</taxon>
        <taxon>Magnoliopsida</taxon>
        <taxon>Liliopsida</taxon>
        <taxon>Zingiberales</taxon>
        <taxon>Zingiberaceae</taxon>
        <taxon>Zingiber</taxon>
    </lineage>
</organism>
<dbReference type="PANTHER" id="PTHR45914">
    <property type="entry name" value="TRANSCRIPTION FACTOR HEC3-RELATED"/>
    <property type="match status" value="1"/>
</dbReference>
<comment type="subcellular location">
    <subcellularLocation>
        <location evidence="1">Nucleus</location>
    </subcellularLocation>
</comment>
<accession>A0A8J5FC56</accession>
<reference evidence="7 8" key="1">
    <citation type="submission" date="2020-08" db="EMBL/GenBank/DDBJ databases">
        <title>Plant Genome Project.</title>
        <authorList>
            <person name="Zhang R.-G."/>
        </authorList>
    </citation>
    <scope>NUCLEOTIDE SEQUENCE [LARGE SCALE GENOMIC DNA]</scope>
    <source>
        <tissue evidence="7">Rhizome</tissue>
    </source>
</reference>
<keyword evidence="4" id="KW-0539">Nucleus</keyword>
<keyword evidence="3" id="KW-0804">Transcription</keyword>
<dbReference type="GO" id="GO:0046983">
    <property type="term" value="F:protein dimerization activity"/>
    <property type="evidence" value="ECO:0007669"/>
    <property type="project" value="InterPro"/>
</dbReference>
<dbReference type="Proteomes" id="UP000734854">
    <property type="component" value="Unassembled WGS sequence"/>
</dbReference>
<evidence type="ECO:0000256" key="2">
    <source>
        <dbReference type="ARBA" id="ARBA00023015"/>
    </source>
</evidence>
<feature type="region of interest" description="Disordered" evidence="5">
    <location>
        <begin position="144"/>
        <end position="163"/>
    </location>
</feature>
<dbReference type="PANTHER" id="PTHR45914:SF12">
    <property type="entry name" value="TRANSCRIPTION FACTOR BHLH87"/>
    <property type="match status" value="1"/>
</dbReference>
<keyword evidence="2" id="KW-0805">Transcription regulation</keyword>
<evidence type="ECO:0000256" key="4">
    <source>
        <dbReference type="ARBA" id="ARBA00023242"/>
    </source>
</evidence>
<dbReference type="CDD" id="cd11454">
    <property type="entry name" value="bHLH_AtIND_like"/>
    <property type="match status" value="1"/>
</dbReference>
<proteinExistence type="predicted"/>
<sequence length="310" mass="34019">MDQKVGWGNPTASKSNLDASFLNYSGIELQGIIACSDSELMESGEAWSDGLLSQPCAAAFPLVGRVDENLINDEDVISAIFSGGDNFCNLSCSGESEINHGSFDQHKFGKDEAASQFCLNPPPRSNFDSRRRFEEESYQIVGSRSRKRSRSEKHSGCMTISFSEESSREPDVEVIAQVKEMIYRAAALRPVSLGGIEETAERPKRKNVRISSDPQTVAARHRREKISERLRVLQRLVPGGTKLDTATMLDEAANYLKFLKSQVRALETLGNPSNTNGAASAAATLKRPSFPLALNQAFAVQRPHPTILKP</sequence>
<dbReference type="GO" id="GO:0003700">
    <property type="term" value="F:DNA-binding transcription factor activity"/>
    <property type="evidence" value="ECO:0007669"/>
    <property type="project" value="InterPro"/>
</dbReference>
<evidence type="ECO:0000256" key="3">
    <source>
        <dbReference type="ARBA" id="ARBA00023163"/>
    </source>
</evidence>
<dbReference type="OrthoDB" id="2017571at2759"/>
<dbReference type="InterPro" id="IPR011598">
    <property type="entry name" value="bHLH_dom"/>
</dbReference>
<dbReference type="SMART" id="SM00353">
    <property type="entry name" value="HLH"/>
    <property type="match status" value="1"/>
</dbReference>
<dbReference type="InterPro" id="IPR045843">
    <property type="entry name" value="IND-like"/>
</dbReference>
<evidence type="ECO:0000313" key="7">
    <source>
        <dbReference type="EMBL" id="KAG6484696.1"/>
    </source>
</evidence>
<evidence type="ECO:0000256" key="5">
    <source>
        <dbReference type="SAM" id="MobiDB-lite"/>
    </source>
</evidence>
<gene>
    <name evidence="7" type="ORF">ZIOFF_053218</name>
</gene>
<evidence type="ECO:0000256" key="1">
    <source>
        <dbReference type="ARBA" id="ARBA00004123"/>
    </source>
</evidence>
<feature type="domain" description="BHLH" evidence="6">
    <location>
        <begin position="210"/>
        <end position="259"/>
    </location>
</feature>
<dbReference type="GO" id="GO:0005634">
    <property type="term" value="C:nucleus"/>
    <property type="evidence" value="ECO:0007669"/>
    <property type="project" value="UniProtKB-SubCell"/>
</dbReference>
<dbReference type="PROSITE" id="PS50888">
    <property type="entry name" value="BHLH"/>
    <property type="match status" value="1"/>
</dbReference>
<dbReference type="EMBL" id="JACMSC010000015">
    <property type="protein sequence ID" value="KAG6484696.1"/>
    <property type="molecule type" value="Genomic_DNA"/>
</dbReference>
<evidence type="ECO:0000259" key="6">
    <source>
        <dbReference type="PROSITE" id="PS50888"/>
    </source>
</evidence>
<keyword evidence="8" id="KW-1185">Reference proteome</keyword>
<name>A0A8J5FC56_ZINOF</name>
<dbReference type="Pfam" id="PF00010">
    <property type="entry name" value="HLH"/>
    <property type="match status" value="1"/>
</dbReference>
<evidence type="ECO:0000313" key="8">
    <source>
        <dbReference type="Proteomes" id="UP000734854"/>
    </source>
</evidence>